<protein>
    <submittedName>
        <fullName evidence="2">Uncharacterized protein</fullName>
    </submittedName>
</protein>
<dbReference type="OrthoDB" id="432528at2759"/>
<evidence type="ECO:0000313" key="3">
    <source>
        <dbReference type="Proteomes" id="UP000266861"/>
    </source>
</evidence>
<accession>A0A397GA95</accession>
<organism evidence="2 3">
    <name type="scientific">Diversispora epigaea</name>
    <dbReference type="NCBI Taxonomy" id="1348612"/>
    <lineage>
        <taxon>Eukaryota</taxon>
        <taxon>Fungi</taxon>
        <taxon>Fungi incertae sedis</taxon>
        <taxon>Mucoromycota</taxon>
        <taxon>Glomeromycotina</taxon>
        <taxon>Glomeromycetes</taxon>
        <taxon>Diversisporales</taxon>
        <taxon>Diversisporaceae</taxon>
        <taxon>Diversispora</taxon>
    </lineage>
</organism>
<sequence length="298" mass="34254">MKYLKNPKSILGTCILEMAVFFCVDVSPNLAVLDTNKSPYEWSIPSNSKANSSPSIYGHFANLYFNYMIITFGRIFIYEFIDLNELKERVLDLKVQTKGKKAFGDWSLKEVASEIYNSDFDKLDIMRQFNIKDLPELIPQISKEEIEKLVDQLKTKASAFKNRIDTNEGTSLNLMDLEAMGNLDYVVEIQDVPILINEAKKQDREKGIAQNLVQVYTAAEKLLGKRKRDEQVDSNSLPHMMFGIVTMGYVWRFIRWSEAKIMVSYIARLLQAQADALKDGDNQDKERDSKHHKKDEGS</sequence>
<proteinExistence type="predicted"/>
<dbReference type="AlphaFoldDB" id="A0A397GA95"/>
<gene>
    <name evidence="2" type="ORF">Glove_606g185</name>
</gene>
<dbReference type="EMBL" id="PQFF01000504">
    <property type="protein sequence ID" value="RHZ46814.1"/>
    <property type="molecule type" value="Genomic_DNA"/>
</dbReference>
<name>A0A397GA95_9GLOM</name>
<keyword evidence="3" id="KW-1185">Reference proteome</keyword>
<feature type="region of interest" description="Disordered" evidence="1">
    <location>
        <begin position="277"/>
        <end position="298"/>
    </location>
</feature>
<comment type="caution">
    <text evidence="2">The sequence shown here is derived from an EMBL/GenBank/DDBJ whole genome shotgun (WGS) entry which is preliminary data.</text>
</comment>
<dbReference type="Proteomes" id="UP000266861">
    <property type="component" value="Unassembled WGS sequence"/>
</dbReference>
<evidence type="ECO:0000256" key="1">
    <source>
        <dbReference type="SAM" id="MobiDB-lite"/>
    </source>
</evidence>
<evidence type="ECO:0000313" key="2">
    <source>
        <dbReference type="EMBL" id="RHZ46814.1"/>
    </source>
</evidence>
<reference evidence="2 3" key="1">
    <citation type="submission" date="2018-08" db="EMBL/GenBank/DDBJ databases">
        <title>Genome and evolution of the arbuscular mycorrhizal fungus Diversispora epigaea (formerly Glomus versiforme) and its bacterial endosymbionts.</title>
        <authorList>
            <person name="Sun X."/>
            <person name="Fei Z."/>
            <person name="Harrison M."/>
        </authorList>
    </citation>
    <scope>NUCLEOTIDE SEQUENCE [LARGE SCALE GENOMIC DNA]</scope>
    <source>
        <strain evidence="2 3">IT104</strain>
    </source>
</reference>